<evidence type="ECO:0000313" key="4">
    <source>
        <dbReference type="Proteomes" id="UP000663877"/>
    </source>
</evidence>
<proteinExistence type="predicted"/>
<feature type="non-terminal residue" evidence="1">
    <location>
        <position position="1"/>
    </location>
</feature>
<evidence type="ECO:0000313" key="1">
    <source>
        <dbReference type="EMBL" id="CAF1319644.1"/>
    </source>
</evidence>
<protein>
    <submittedName>
        <fullName evidence="1">Uncharacterized protein</fullName>
    </submittedName>
</protein>
<dbReference type="AlphaFoldDB" id="A0A815F7C7"/>
<dbReference type="EMBL" id="CAJNOI010000626">
    <property type="protein sequence ID" value="CAF1319644.1"/>
    <property type="molecule type" value="Genomic_DNA"/>
</dbReference>
<dbReference type="Proteomes" id="UP000663832">
    <property type="component" value="Unassembled WGS sequence"/>
</dbReference>
<sequence length="339" mass="39561">KVKVKVTPLSSSSSSSNIEKSDVILIGFSEDYSKDSQCINDVNQAKSLGKILIPFVIRKNEWVSSITIATLFYDLFDREIDCEFIDDFDFEYDQLLSILLRYTKPGAIGRPFSLPRIKRKEEEEKEPKDYQEIIFGNKSVALQKIQPKEIERLQKIYQQELKKKIILNKIPTDEIDGLVASLTKVVDDLKKTLKGEDNQLHTQRTWIFDENCQGAIYEFMSCIRRWLKKAPNVTKKQFAPFTPTGDVNDAIFSIDQSVESEKYKKTYELFNCLITEDLIARSISDLGSSNNEEQANEYFMNWVRKTKPINEIETEIKEKEIVWHYKDPDQADEKMYIWK</sequence>
<keyword evidence="3" id="KW-1185">Reference proteome</keyword>
<comment type="caution">
    <text evidence="1">The sequence shown here is derived from an EMBL/GenBank/DDBJ whole genome shotgun (WGS) entry which is preliminary data.</text>
</comment>
<dbReference type="EMBL" id="CAJNOM010000990">
    <property type="protein sequence ID" value="CAF1584200.1"/>
    <property type="molecule type" value="Genomic_DNA"/>
</dbReference>
<evidence type="ECO:0000313" key="2">
    <source>
        <dbReference type="EMBL" id="CAF1584200.1"/>
    </source>
</evidence>
<accession>A0A815F7C7</accession>
<dbReference type="Proteomes" id="UP000663877">
    <property type="component" value="Unassembled WGS sequence"/>
</dbReference>
<gene>
    <name evidence="1" type="ORF">BJG266_LOCUS33274</name>
    <name evidence="2" type="ORF">QVE165_LOCUS50435</name>
</gene>
<reference evidence="1" key="1">
    <citation type="submission" date="2021-02" db="EMBL/GenBank/DDBJ databases">
        <authorList>
            <person name="Nowell W R."/>
        </authorList>
    </citation>
    <scope>NUCLEOTIDE SEQUENCE</scope>
</reference>
<name>A0A815F7C7_9BILA</name>
<organism evidence="1 4">
    <name type="scientific">Adineta steineri</name>
    <dbReference type="NCBI Taxonomy" id="433720"/>
    <lineage>
        <taxon>Eukaryota</taxon>
        <taxon>Metazoa</taxon>
        <taxon>Spiralia</taxon>
        <taxon>Gnathifera</taxon>
        <taxon>Rotifera</taxon>
        <taxon>Eurotatoria</taxon>
        <taxon>Bdelloidea</taxon>
        <taxon>Adinetida</taxon>
        <taxon>Adinetidae</taxon>
        <taxon>Adineta</taxon>
    </lineage>
</organism>
<evidence type="ECO:0000313" key="3">
    <source>
        <dbReference type="Proteomes" id="UP000663832"/>
    </source>
</evidence>